<evidence type="ECO:0000256" key="2">
    <source>
        <dbReference type="SAM" id="Phobius"/>
    </source>
</evidence>
<evidence type="ECO:0000313" key="4">
    <source>
        <dbReference type="EMBL" id="WWC89122.1"/>
    </source>
</evidence>
<dbReference type="PANTHER" id="PTHR37846:SF1">
    <property type="entry name" value="DEACETYLASE-LIKE PROTEIN"/>
    <property type="match status" value="1"/>
</dbReference>
<accession>A0AAX4JUT1</accession>
<dbReference type="Proteomes" id="UP001355207">
    <property type="component" value="Chromosome 5"/>
</dbReference>
<feature type="compositionally biased region" description="Basic and acidic residues" evidence="1">
    <location>
        <begin position="46"/>
        <end position="60"/>
    </location>
</feature>
<keyword evidence="2" id="KW-0472">Membrane</keyword>
<feature type="compositionally biased region" description="Basic and acidic residues" evidence="1">
    <location>
        <begin position="95"/>
        <end position="107"/>
    </location>
</feature>
<keyword evidence="2" id="KW-1133">Transmembrane helix</keyword>
<feature type="compositionally biased region" description="Low complexity" evidence="1">
    <location>
        <begin position="8"/>
        <end position="21"/>
    </location>
</feature>
<feature type="compositionally biased region" description="Basic residues" evidence="1">
    <location>
        <begin position="22"/>
        <end position="34"/>
    </location>
</feature>
<keyword evidence="2" id="KW-0812">Transmembrane</keyword>
<feature type="transmembrane region" description="Helical" evidence="2">
    <location>
        <begin position="215"/>
        <end position="241"/>
    </location>
</feature>
<protein>
    <recommendedName>
        <fullName evidence="3">DUF7719 domain-containing protein</fullName>
    </recommendedName>
</protein>
<reference evidence="4 5" key="1">
    <citation type="submission" date="2024-01" db="EMBL/GenBank/DDBJ databases">
        <title>Comparative genomics of Cryptococcus and Kwoniella reveals pathogenesis evolution and contrasting modes of karyotype evolution via chromosome fusion or intercentromeric recombination.</title>
        <authorList>
            <person name="Coelho M.A."/>
            <person name="David-Palma M."/>
            <person name="Shea T."/>
            <person name="Bowers K."/>
            <person name="McGinley-Smith S."/>
            <person name="Mohammad A.W."/>
            <person name="Gnirke A."/>
            <person name="Yurkov A.M."/>
            <person name="Nowrousian M."/>
            <person name="Sun S."/>
            <person name="Cuomo C.A."/>
            <person name="Heitman J."/>
        </authorList>
    </citation>
    <scope>NUCLEOTIDE SEQUENCE [LARGE SCALE GENOMIC DNA]</scope>
    <source>
        <strain evidence="4 5">CBS 6074</strain>
    </source>
</reference>
<feature type="domain" description="DUF7719" evidence="3">
    <location>
        <begin position="179"/>
        <end position="246"/>
    </location>
</feature>
<evidence type="ECO:0000259" key="3">
    <source>
        <dbReference type="Pfam" id="PF24841"/>
    </source>
</evidence>
<dbReference type="EMBL" id="CP144102">
    <property type="protein sequence ID" value="WWC89122.1"/>
    <property type="molecule type" value="Genomic_DNA"/>
</dbReference>
<keyword evidence="5" id="KW-1185">Reference proteome</keyword>
<gene>
    <name evidence="4" type="ORF">L201_004040</name>
</gene>
<dbReference type="InterPro" id="IPR056136">
    <property type="entry name" value="DUF7719"/>
</dbReference>
<feature type="compositionally biased region" description="Polar residues" evidence="1">
    <location>
        <begin position="81"/>
        <end position="92"/>
    </location>
</feature>
<feature type="compositionally biased region" description="Acidic residues" evidence="1">
    <location>
        <begin position="108"/>
        <end position="120"/>
    </location>
</feature>
<sequence>MAIVEEIPSSPNPTSASTSTARQRKNKKNNKSKNAKATNTVDPDDIPLKRPSEISEDFKYNNETSSNGNRKKPLIDMDLPENSNLFTLNPGETISEDHLNGNDKNGQEEEEVSQVTEEEEEEDEIFNTLIVAVPFTFLYLLLDILVHLQYNHRPTTEGLVKGCLTALPTNRYSDHWITNSFLMSSSIIAGCRMIWLVNKSSWSVVTSQAPPMGTLWILTIVQLPLSRAVLALLFVGVWIWWKGMKFMP</sequence>
<proteinExistence type="predicted"/>
<feature type="region of interest" description="Disordered" evidence="1">
    <location>
        <begin position="1"/>
        <end position="120"/>
    </location>
</feature>
<organism evidence="4 5">
    <name type="scientific">Kwoniella dendrophila CBS 6074</name>
    <dbReference type="NCBI Taxonomy" id="1295534"/>
    <lineage>
        <taxon>Eukaryota</taxon>
        <taxon>Fungi</taxon>
        <taxon>Dikarya</taxon>
        <taxon>Basidiomycota</taxon>
        <taxon>Agaricomycotina</taxon>
        <taxon>Tremellomycetes</taxon>
        <taxon>Tremellales</taxon>
        <taxon>Cryptococcaceae</taxon>
        <taxon>Kwoniella</taxon>
    </lineage>
</organism>
<dbReference type="GeneID" id="91094710"/>
<dbReference type="PANTHER" id="PTHR37846">
    <property type="entry name" value="YALI0B21296P"/>
    <property type="match status" value="1"/>
</dbReference>
<dbReference type="Pfam" id="PF24841">
    <property type="entry name" value="DUF7719"/>
    <property type="match status" value="1"/>
</dbReference>
<evidence type="ECO:0000313" key="5">
    <source>
        <dbReference type="Proteomes" id="UP001355207"/>
    </source>
</evidence>
<name>A0AAX4JUT1_9TREE</name>
<dbReference type="RefSeq" id="XP_066075885.1">
    <property type="nucleotide sequence ID" value="XM_066219788.1"/>
</dbReference>
<evidence type="ECO:0000256" key="1">
    <source>
        <dbReference type="SAM" id="MobiDB-lite"/>
    </source>
</evidence>
<dbReference type="AlphaFoldDB" id="A0AAX4JUT1"/>